<dbReference type="InterPro" id="IPR003838">
    <property type="entry name" value="ABC3_permease_C"/>
</dbReference>
<feature type="domain" description="ABC3 transporter permease C-terminal" evidence="7">
    <location>
        <begin position="285"/>
        <end position="401"/>
    </location>
</feature>
<dbReference type="PANTHER" id="PTHR30572">
    <property type="entry name" value="MEMBRANE COMPONENT OF TRANSPORTER-RELATED"/>
    <property type="match status" value="1"/>
</dbReference>
<feature type="domain" description="MacB-like periplasmic core" evidence="8">
    <location>
        <begin position="509"/>
        <end position="596"/>
    </location>
</feature>
<dbReference type="InterPro" id="IPR050250">
    <property type="entry name" value="Macrolide_Exporter_MacB"/>
</dbReference>
<dbReference type="Proteomes" id="UP000636110">
    <property type="component" value="Unassembled WGS sequence"/>
</dbReference>
<feature type="domain" description="ABC3 transporter permease C-terminal" evidence="7">
    <location>
        <begin position="670"/>
        <end position="783"/>
    </location>
</feature>
<comment type="subcellular location">
    <subcellularLocation>
        <location evidence="1">Cell membrane</location>
        <topology evidence="1">Multi-pass membrane protein</topology>
    </subcellularLocation>
</comment>
<dbReference type="PROSITE" id="PS51257">
    <property type="entry name" value="PROKAR_LIPOPROTEIN"/>
    <property type="match status" value="1"/>
</dbReference>
<proteinExistence type="predicted"/>
<dbReference type="Pfam" id="PF12704">
    <property type="entry name" value="MacB_PCD"/>
    <property type="match status" value="2"/>
</dbReference>
<evidence type="ECO:0000259" key="8">
    <source>
        <dbReference type="Pfam" id="PF12704"/>
    </source>
</evidence>
<dbReference type="Pfam" id="PF02687">
    <property type="entry name" value="FtsX"/>
    <property type="match status" value="2"/>
</dbReference>
<feature type="transmembrane region" description="Helical" evidence="6">
    <location>
        <begin position="326"/>
        <end position="349"/>
    </location>
</feature>
<evidence type="ECO:0000256" key="5">
    <source>
        <dbReference type="ARBA" id="ARBA00023136"/>
    </source>
</evidence>
<reference evidence="9 10" key="1">
    <citation type="submission" date="2019-11" db="EMBL/GenBank/DDBJ databases">
        <title>Description of Pedobacter sp. LMG 31462T.</title>
        <authorList>
            <person name="Carlier A."/>
            <person name="Qi S."/>
            <person name="Vandamme P."/>
        </authorList>
    </citation>
    <scope>NUCLEOTIDE SEQUENCE [LARGE SCALE GENOMIC DNA]</scope>
    <source>
        <strain evidence="9 10">LMG 31462</strain>
    </source>
</reference>
<feature type="transmembrane region" description="Helical" evidence="6">
    <location>
        <begin position="671"/>
        <end position="692"/>
    </location>
</feature>
<feature type="domain" description="MacB-like periplasmic core" evidence="8">
    <location>
        <begin position="20"/>
        <end position="240"/>
    </location>
</feature>
<evidence type="ECO:0000256" key="4">
    <source>
        <dbReference type="ARBA" id="ARBA00022989"/>
    </source>
</evidence>
<keyword evidence="10" id="KW-1185">Reference proteome</keyword>
<sequence length="791" mass="88602">MFKTNLKIALRNLWKNKGFTLINVGGLAIGLSCCLMLLLYVNYEWSYDKQLKDIDRIYITKINLKINEKLITTNASPNKLAETSIQTVPGVEQAARVAMGTRDKLFSNKENKFKLNSLFVDPSLLKIFDYKYIYGDVNQALSDPNSILITASTAKRLFGNENPLGQPVKWDNRKFLKVAAVIEDLPKNQSFQFDALQSWALFEQENPEEKEGHWGAITCISFIKLKDPQNFAAADAAMRKLIANHDKDTDLEAFLFPYAKSHLYNDFENGKSVGGKIDQVKLFLFLAFCVLLIASINYMNLSTARSEKRAREVGIRKAMGSSRFNIMGQFILESLLLSFLALLLAFVLLELSLPYFNNLLDIQVQIDYYSYLFWTTLIALALFTGLLAGSYPAFYLSSFNPIKVLKGFKGNGANSLSIRKILVIVQFSLSVCMIICAIVIYTQIQFMKNKPLGFDSNNLTQLDLEGEWTKPEVLQRFKDELKKSGAIVSATEFANTFTENGTITGNIGWPGKAANDNSVIDYRSTGYDFTNTVGAKLIAGRDFSPKFVSDTATSVLLNETAVQTMGLKNPVGTQITWGDNPPLTIVGVVKDYYNESIGSKARPTMFYYNVAKSKVLLLHLNPALPLNESVGLINKLGNQMNPAFPMHLKFSSQGMENQLKSEQLLSVLSNIFGGFAIFISCLGLLGLALYMAEQRSKEISIRKVLGADLRNILFLLNKDFMKLVIISNMIAFPLAYIIAKNWLTKYDYKIEISIWPFFIAAIISLIISILTVSMQTFKVAKANAVDALKYE</sequence>
<evidence type="ECO:0000313" key="9">
    <source>
        <dbReference type="EMBL" id="MBB2150818.1"/>
    </source>
</evidence>
<evidence type="ECO:0000256" key="1">
    <source>
        <dbReference type="ARBA" id="ARBA00004651"/>
    </source>
</evidence>
<feature type="transmembrane region" description="Helical" evidence="6">
    <location>
        <begin position="21"/>
        <end position="43"/>
    </location>
</feature>
<feature type="transmembrane region" description="Helical" evidence="6">
    <location>
        <begin position="421"/>
        <end position="441"/>
    </location>
</feature>
<evidence type="ECO:0000259" key="7">
    <source>
        <dbReference type="Pfam" id="PF02687"/>
    </source>
</evidence>
<keyword evidence="4 6" id="KW-1133">Transmembrane helix</keyword>
<evidence type="ECO:0000256" key="6">
    <source>
        <dbReference type="SAM" id="Phobius"/>
    </source>
</evidence>
<gene>
    <name evidence="9" type="ORF">GM920_18115</name>
</gene>
<evidence type="ECO:0000313" key="10">
    <source>
        <dbReference type="Proteomes" id="UP000636110"/>
    </source>
</evidence>
<keyword evidence="5 6" id="KW-0472">Membrane</keyword>
<dbReference type="InterPro" id="IPR025857">
    <property type="entry name" value="MacB_PCD"/>
</dbReference>
<feature type="transmembrane region" description="Helical" evidence="6">
    <location>
        <begin position="369"/>
        <end position="396"/>
    </location>
</feature>
<organism evidence="9 10">
    <name type="scientific">Pedobacter gandavensis</name>
    <dbReference type="NCBI Taxonomy" id="2679963"/>
    <lineage>
        <taxon>Bacteria</taxon>
        <taxon>Pseudomonadati</taxon>
        <taxon>Bacteroidota</taxon>
        <taxon>Sphingobacteriia</taxon>
        <taxon>Sphingobacteriales</taxon>
        <taxon>Sphingobacteriaceae</taxon>
        <taxon>Pedobacter</taxon>
    </lineage>
</organism>
<feature type="transmembrane region" description="Helical" evidence="6">
    <location>
        <begin position="754"/>
        <end position="772"/>
    </location>
</feature>
<dbReference type="EMBL" id="WNXC01000007">
    <property type="protein sequence ID" value="MBB2150818.1"/>
    <property type="molecule type" value="Genomic_DNA"/>
</dbReference>
<protein>
    <submittedName>
        <fullName evidence="9">FtsX-like permease family protein</fullName>
    </submittedName>
</protein>
<accession>A0ABR6EZV0</accession>
<keyword evidence="3 6" id="KW-0812">Transmembrane</keyword>
<name>A0ABR6EZV0_9SPHI</name>
<dbReference type="PANTHER" id="PTHR30572:SF18">
    <property type="entry name" value="ABC-TYPE MACROLIDE FAMILY EXPORT SYSTEM PERMEASE COMPONENT 2"/>
    <property type="match status" value="1"/>
</dbReference>
<feature type="transmembrane region" description="Helical" evidence="6">
    <location>
        <begin position="282"/>
        <end position="301"/>
    </location>
</feature>
<evidence type="ECO:0000256" key="2">
    <source>
        <dbReference type="ARBA" id="ARBA00022475"/>
    </source>
</evidence>
<keyword evidence="2" id="KW-1003">Cell membrane</keyword>
<comment type="caution">
    <text evidence="9">The sequence shown here is derived from an EMBL/GenBank/DDBJ whole genome shotgun (WGS) entry which is preliminary data.</text>
</comment>
<feature type="transmembrane region" description="Helical" evidence="6">
    <location>
        <begin position="720"/>
        <end position="739"/>
    </location>
</feature>
<evidence type="ECO:0000256" key="3">
    <source>
        <dbReference type="ARBA" id="ARBA00022692"/>
    </source>
</evidence>